<dbReference type="Proteomes" id="UP000025748">
    <property type="component" value="Unassembled WGS sequence"/>
</dbReference>
<keyword evidence="10" id="KW-1185">Reference proteome</keyword>
<feature type="transmembrane region" description="Helical" evidence="8">
    <location>
        <begin position="57"/>
        <end position="76"/>
    </location>
</feature>
<feature type="transmembrane region" description="Helical" evidence="8">
    <location>
        <begin position="122"/>
        <end position="141"/>
    </location>
</feature>
<evidence type="ECO:0000256" key="3">
    <source>
        <dbReference type="ARBA" id="ARBA00022448"/>
    </source>
</evidence>
<dbReference type="PANTHER" id="PTHR30472:SF19">
    <property type="entry name" value="PETROBACTIN IMPORT SYSTEM PERMEASE PROTEIN YCLO"/>
    <property type="match status" value="1"/>
</dbReference>
<comment type="subcellular location">
    <subcellularLocation>
        <location evidence="1">Cell membrane</location>
        <topology evidence="1">Multi-pass membrane protein</topology>
    </subcellularLocation>
</comment>
<sequence length="334" mass="35686">MRSFCGCCCAEGGVLAKPGVGPAARLSVLAALALACCVAYMTLDARGQWSFVIPFRGGKLLAMLLVAYCVALSSVLFQTITHNRILTPSIMGFDALYVAIQAAIVYGFGLAALNAQEPAWQFLLEAGAMAGFACLLFRWLFTGAAQSLHLMMLVGIVFGLLFRSLSSFAIRLIDPNEFLVLQDRMFASFNSVRTSLLPLAALAALLVSLGFWRMRRRYDVVALGRDIAISLGVNYRATLLATLAGVAVLVAVATALVGPVTFLGLLVSNLAYQSMASDRHARTVPAAILWGVIFLVGGQTVLERVLGLGATVSVVIEFAGGLLFLFLILRKGRR</sequence>
<accession>A0ABR4R7Q8</accession>
<evidence type="ECO:0000256" key="4">
    <source>
        <dbReference type="ARBA" id="ARBA00022475"/>
    </source>
</evidence>
<feature type="transmembrane region" description="Helical" evidence="8">
    <location>
        <begin position="96"/>
        <end position="115"/>
    </location>
</feature>
<proteinExistence type="inferred from homology"/>
<evidence type="ECO:0000256" key="1">
    <source>
        <dbReference type="ARBA" id="ARBA00004651"/>
    </source>
</evidence>
<evidence type="ECO:0000256" key="2">
    <source>
        <dbReference type="ARBA" id="ARBA00007935"/>
    </source>
</evidence>
<dbReference type="Pfam" id="PF01032">
    <property type="entry name" value="FecCD"/>
    <property type="match status" value="1"/>
</dbReference>
<keyword evidence="7 8" id="KW-0472">Membrane</keyword>
<protein>
    <submittedName>
        <fullName evidence="9">Iron chelate uptake ABC transporter, FeCT family, permease protein</fullName>
    </submittedName>
</protein>
<keyword evidence="6 8" id="KW-1133">Transmembrane helix</keyword>
<name>A0ABR4R7Q8_9BORD</name>
<evidence type="ECO:0000313" key="10">
    <source>
        <dbReference type="Proteomes" id="UP000025748"/>
    </source>
</evidence>
<evidence type="ECO:0000256" key="8">
    <source>
        <dbReference type="SAM" id="Phobius"/>
    </source>
</evidence>
<keyword evidence="3" id="KW-0813">Transport</keyword>
<dbReference type="SUPFAM" id="SSF81345">
    <property type="entry name" value="ABC transporter involved in vitamin B12 uptake, BtuC"/>
    <property type="match status" value="1"/>
</dbReference>
<dbReference type="EMBL" id="JHEM01000001">
    <property type="protein sequence ID" value="KCB26444.1"/>
    <property type="molecule type" value="Genomic_DNA"/>
</dbReference>
<keyword evidence="4" id="KW-1003">Cell membrane</keyword>
<evidence type="ECO:0000256" key="5">
    <source>
        <dbReference type="ARBA" id="ARBA00022692"/>
    </source>
</evidence>
<organism evidence="9 10">
    <name type="scientific">Bordetella hinzii OH87 BAL007II</name>
    <dbReference type="NCBI Taxonomy" id="1331262"/>
    <lineage>
        <taxon>Bacteria</taxon>
        <taxon>Pseudomonadati</taxon>
        <taxon>Pseudomonadota</taxon>
        <taxon>Betaproteobacteria</taxon>
        <taxon>Burkholderiales</taxon>
        <taxon>Alcaligenaceae</taxon>
        <taxon>Bordetella</taxon>
    </lineage>
</organism>
<feature type="transmembrane region" description="Helical" evidence="8">
    <location>
        <begin position="308"/>
        <end position="329"/>
    </location>
</feature>
<feature type="transmembrane region" description="Helical" evidence="8">
    <location>
        <begin position="26"/>
        <end position="45"/>
    </location>
</feature>
<feature type="transmembrane region" description="Helical" evidence="8">
    <location>
        <begin position="194"/>
        <end position="212"/>
    </location>
</feature>
<comment type="similarity">
    <text evidence="2">Belongs to the binding-protein-dependent transport system permease family. FecCD subfamily.</text>
</comment>
<dbReference type="PANTHER" id="PTHR30472">
    <property type="entry name" value="FERRIC ENTEROBACTIN TRANSPORT SYSTEM PERMEASE PROTEIN"/>
    <property type="match status" value="1"/>
</dbReference>
<evidence type="ECO:0000313" key="9">
    <source>
        <dbReference type="EMBL" id="KCB26444.1"/>
    </source>
</evidence>
<keyword evidence="5 8" id="KW-0812">Transmembrane</keyword>
<feature type="transmembrane region" description="Helical" evidence="8">
    <location>
        <begin position="239"/>
        <end position="272"/>
    </location>
</feature>
<dbReference type="Gene3D" id="1.10.3470.10">
    <property type="entry name" value="ABC transporter involved in vitamin B12 uptake, BtuC"/>
    <property type="match status" value="1"/>
</dbReference>
<dbReference type="InterPro" id="IPR037294">
    <property type="entry name" value="ABC_BtuC-like"/>
</dbReference>
<gene>
    <name evidence="9" type="ORF">L544_2928</name>
</gene>
<dbReference type="InterPro" id="IPR000522">
    <property type="entry name" value="ABC_transptr_permease_BtuC"/>
</dbReference>
<evidence type="ECO:0000256" key="7">
    <source>
        <dbReference type="ARBA" id="ARBA00023136"/>
    </source>
</evidence>
<feature type="transmembrane region" description="Helical" evidence="8">
    <location>
        <begin position="147"/>
        <end position="173"/>
    </location>
</feature>
<feature type="transmembrane region" description="Helical" evidence="8">
    <location>
        <begin position="284"/>
        <end position="302"/>
    </location>
</feature>
<comment type="caution">
    <text evidence="9">The sequence shown here is derived from an EMBL/GenBank/DDBJ whole genome shotgun (WGS) entry which is preliminary data.</text>
</comment>
<evidence type="ECO:0000256" key="6">
    <source>
        <dbReference type="ARBA" id="ARBA00022989"/>
    </source>
</evidence>
<reference evidence="9 10" key="1">
    <citation type="submission" date="2014-03" db="EMBL/GenBank/DDBJ databases">
        <title>Genome sequence of Bordetella hinzii.</title>
        <authorList>
            <person name="Register K."/>
            <person name="Harvill E."/>
            <person name="Goodfield L.L."/>
            <person name="Ivanov Y.V."/>
            <person name="Meyer J.A."/>
            <person name="Muse S.J."/>
            <person name="Jacobs N."/>
            <person name="Bendor L."/>
            <person name="Smallridge W.E."/>
            <person name="Brinkac L.M."/>
            <person name="Sanka R."/>
            <person name="Kim M."/>
            <person name="Losada L."/>
        </authorList>
    </citation>
    <scope>NUCLEOTIDE SEQUENCE [LARGE SCALE GENOMIC DNA]</scope>
    <source>
        <strain evidence="9 10">OH87 BAL007II</strain>
    </source>
</reference>